<dbReference type="GO" id="GO:0008270">
    <property type="term" value="F:zinc ion binding"/>
    <property type="evidence" value="ECO:0007669"/>
    <property type="project" value="InterPro"/>
</dbReference>
<evidence type="ECO:0000256" key="5">
    <source>
        <dbReference type="ARBA" id="ARBA00023242"/>
    </source>
</evidence>
<dbReference type="Pfam" id="PF00172">
    <property type="entry name" value="Zn_clus"/>
    <property type="match status" value="1"/>
</dbReference>
<feature type="compositionally biased region" description="Polar residues" evidence="6">
    <location>
        <begin position="72"/>
        <end position="81"/>
    </location>
</feature>
<evidence type="ECO:0000313" key="9">
    <source>
        <dbReference type="Proteomes" id="UP000184330"/>
    </source>
</evidence>
<evidence type="ECO:0000256" key="4">
    <source>
        <dbReference type="ARBA" id="ARBA00023163"/>
    </source>
</evidence>
<dbReference type="PANTHER" id="PTHR47338:SF11">
    <property type="entry name" value="ZN(II)2CYS6 TRANSCRIPTION FACTOR (EUROFUNG)"/>
    <property type="match status" value="1"/>
</dbReference>
<dbReference type="CDD" id="cd00067">
    <property type="entry name" value="GAL4"/>
    <property type="match status" value="1"/>
</dbReference>
<dbReference type="GO" id="GO:0003677">
    <property type="term" value="F:DNA binding"/>
    <property type="evidence" value="ECO:0007669"/>
    <property type="project" value="InterPro"/>
</dbReference>
<feature type="domain" description="Zn(2)-C6 fungal-type" evidence="7">
    <location>
        <begin position="369"/>
        <end position="399"/>
    </location>
</feature>
<dbReference type="GO" id="GO:0005634">
    <property type="term" value="C:nucleus"/>
    <property type="evidence" value="ECO:0007669"/>
    <property type="project" value="UniProtKB-SubCell"/>
</dbReference>
<organism evidence="8 9">
    <name type="scientific">Phialocephala subalpina</name>
    <dbReference type="NCBI Taxonomy" id="576137"/>
    <lineage>
        <taxon>Eukaryota</taxon>
        <taxon>Fungi</taxon>
        <taxon>Dikarya</taxon>
        <taxon>Ascomycota</taxon>
        <taxon>Pezizomycotina</taxon>
        <taxon>Leotiomycetes</taxon>
        <taxon>Helotiales</taxon>
        <taxon>Mollisiaceae</taxon>
        <taxon>Phialocephala</taxon>
        <taxon>Phialocephala fortinii species complex</taxon>
    </lineage>
</organism>
<comment type="subcellular location">
    <subcellularLocation>
        <location evidence="1">Nucleus</location>
    </subcellularLocation>
</comment>
<dbReference type="GO" id="GO:0000981">
    <property type="term" value="F:DNA-binding transcription factor activity, RNA polymerase II-specific"/>
    <property type="evidence" value="ECO:0007669"/>
    <property type="project" value="InterPro"/>
</dbReference>
<evidence type="ECO:0000256" key="3">
    <source>
        <dbReference type="ARBA" id="ARBA00023015"/>
    </source>
</evidence>
<sequence length="1001" mass="111512">MLETVRQPGFDQQAQKMTQIYTRTVMPSLHDRPSLYEQNRQQYTPREMQRPELTASHYTTSQPEGNAWRPSQPRSPMSEASSKGVYEAPPTKTGDMYQSRPETTPKPARESLPPLSSLFGSATHQTRPPPPPPTSYSDGHSPGFPAVSPLDARQPATPIHPDRPYDGSYFQRPPIARGYSYNSRPEPERLGIPPPPRPTQQGARPESPRYDSRYGLMDGPRPQAPASVNGWSPHAQSNRSELFARDTSSSFRTHQDPRQPSSAHRLDSEARPQYRDAPHSAPVTPTYPPTPSSTVAGDVPTTKDGLGPKIWTGTQFLPRFVRQAEVPGEGMCYFYDDGTHCKTVIDGEAVNAHWGVTKAGKPRKRLAIACITCREKKIKCDPDYPRCVQCEKFGRICKFKNAPRGGHGSPDTPPADPEDSVSRPVSSRADLDMFKGEKRESSHSVSPRQVLRQATPDSETHHSKRQRNGYNDFTPVASEASPRLSVQEATSPSTPWTEPINSSGIEHSALLRELHTNPYISHPTLVAELITVFFKHVPETASCMFPEGPFKAWVLSSAEKSVDDLMLIYTILALGTVFSLRPEHKSYGAQYASISRYACDNRHFCIQLVQSRLLLSLYYFATNNAEESWDFCGSALRAASGLKLNLEIEKSEDNYLKSFPYGLTRAGFAECRRRTFWSCYLMDRFNGFSSGHLSILQPDDVFLRLPSDSGSFENQLDVQNPFFDPTIPPIQNTNWTIGSMAHLINIATIWGDVMANIYRTSQRPNSSASRTSFNASYENATRRLRLWVESLPSCYVFSVENLARAANNGKLGTFMTMHTTYHTTVMKLNRYIQQYTLTKSQLSHHVSIAKQHAEDLLAITETLSARNRSAPPSPNGTANMQPKFSSPFVGYAIISAIDILTAKITISTIPSCLASFSGAQNILAELALFWQSAKNQQGLVLQRIRDLAELASSRGEQGGAEAIGFKFGNMGPIVRETGDGIFEMRDPIEKTFSRDYDCVYA</sequence>
<keyword evidence="5" id="KW-0539">Nucleus</keyword>
<evidence type="ECO:0000313" key="8">
    <source>
        <dbReference type="EMBL" id="CZR56764.1"/>
    </source>
</evidence>
<name>A0A1L7WVF9_9HELO</name>
<keyword evidence="9" id="KW-1185">Reference proteome</keyword>
<dbReference type="PROSITE" id="PS00463">
    <property type="entry name" value="ZN2_CY6_FUNGAL_1"/>
    <property type="match status" value="1"/>
</dbReference>
<keyword evidence="4" id="KW-0804">Transcription</keyword>
<dbReference type="Proteomes" id="UP000184330">
    <property type="component" value="Unassembled WGS sequence"/>
</dbReference>
<dbReference type="SMART" id="SM00906">
    <property type="entry name" value="Fungal_trans"/>
    <property type="match status" value="1"/>
</dbReference>
<protein>
    <submittedName>
        <fullName evidence="8">Related to nitrate assimilation regulatory protein nirA</fullName>
    </submittedName>
</protein>
<dbReference type="PANTHER" id="PTHR47338">
    <property type="entry name" value="ZN(II)2CYS6 TRANSCRIPTION FACTOR (EUROFUNG)-RELATED"/>
    <property type="match status" value="1"/>
</dbReference>
<dbReference type="EMBL" id="FJOG01000008">
    <property type="protein sequence ID" value="CZR56764.1"/>
    <property type="molecule type" value="Genomic_DNA"/>
</dbReference>
<gene>
    <name evidence="8" type="ORF">PAC_06653</name>
</gene>
<dbReference type="PROSITE" id="PS50048">
    <property type="entry name" value="ZN2_CY6_FUNGAL_2"/>
    <property type="match status" value="1"/>
</dbReference>
<dbReference type="SUPFAM" id="SSF57701">
    <property type="entry name" value="Zn2/Cys6 DNA-binding domain"/>
    <property type="match status" value="1"/>
</dbReference>
<dbReference type="Gene3D" id="4.10.240.10">
    <property type="entry name" value="Zn(2)-C6 fungal-type DNA-binding domain"/>
    <property type="match status" value="1"/>
</dbReference>
<dbReference type="InterPro" id="IPR050815">
    <property type="entry name" value="TF_fung"/>
</dbReference>
<evidence type="ECO:0000256" key="6">
    <source>
        <dbReference type="SAM" id="MobiDB-lite"/>
    </source>
</evidence>
<dbReference type="GO" id="GO:0006351">
    <property type="term" value="P:DNA-templated transcription"/>
    <property type="evidence" value="ECO:0007669"/>
    <property type="project" value="InterPro"/>
</dbReference>
<feature type="compositionally biased region" description="Polar residues" evidence="6">
    <location>
        <begin position="234"/>
        <end position="262"/>
    </location>
</feature>
<evidence type="ECO:0000256" key="2">
    <source>
        <dbReference type="ARBA" id="ARBA00022723"/>
    </source>
</evidence>
<evidence type="ECO:0000259" key="7">
    <source>
        <dbReference type="PROSITE" id="PS50048"/>
    </source>
</evidence>
<keyword evidence="3" id="KW-0805">Transcription regulation</keyword>
<dbReference type="Pfam" id="PF04082">
    <property type="entry name" value="Fungal_trans"/>
    <property type="match status" value="1"/>
</dbReference>
<feature type="compositionally biased region" description="Polar residues" evidence="6">
    <location>
        <begin position="487"/>
        <end position="500"/>
    </location>
</feature>
<dbReference type="InterPro" id="IPR001138">
    <property type="entry name" value="Zn2Cys6_DnaBD"/>
</dbReference>
<dbReference type="SMART" id="SM00066">
    <property type="entry name" value="GAL4"/>
    <property type="match status" value="1"/>
</dbReference>
<dbReference type="AlphaFoldDB" id="A0A1L7WVF9"/>
<evidence type="ECO:0000256" key="1">
    <source>
        <dbReference type="ARBA" id="ARBA00004123"/>
    </source>
</evidence>
<dbReference type="CDD" id="cd12148">
    <property type="entry name" value="fungal_TF_MHR"/>
    <property type="match status" value="1"/>
</dbReference>
<dbReference type="STRING" id="576137.A0A1L7WVF9"/>
<reference evidence="8 9" key="1">
    <citation type="submission" date="2016-03" db="EMBL/GenBank/DDBJ databases">
        <authorList>
            <person name="Ploux O."/>
        </authorList>
    </citation>
    <scope>NUCLEOTIDE SEQUENCE [LARGE SCALE GENOMIC DNA]</scope>
    <source>
        <strain evidence="8 9">UAMH 11012</strain>
    </source>
</reference>
<accession>A0A1L7WVF9</accession>
<dbReference type="InterPro" id="IPR007219">
    <property type="entry name" value="XnlR_reg_dom"/>
</dbReference>
<keyword evidence="2" id="KW-0479">Metal-binding</keyword>
<feature type="compositionally biased region" description="Basic and acidic residues" evidence="6">
    <location>
        <begin position="264"/>
        <end position="278"/>
    </location>
</feature>
<feature type="region of interest" description="Disordered" evidence="6">
    <location>
        <begin position="25"/>
        <end position="302"/>
    </location>
</feature>
<dbReference type="InterPro" id="IPR036864">
    <property type="entry name" value="Zn2-C6_fun-type_DNA-bd_sf"/>
</dbReference>
<proteinExistence type="predicted"/>
<feature type="compositionally biased region" description="Basic and acidic residues" evidence="6">
    <location>
        <begin position="429"/>
        <end position="442"/>
    </location>
</feature>
<dbReference type="OrthoDB" id="5426798at2759"/>
<feature type="region of interest" description="Disordered" evidence="6">
    <location>
        <begin position="401"/>
        <end position="500"/>
    </location>
</feature>